<accession>A0A5C4XJQ2</accession>
<dbReference type="SUPFAM" id="SSF53850">
    <property type="entry name" value="Periplasmic binding protein-like II"/>
    <property type="match status" value="1"/>
</dbReference>
<dbReference type="OrthoDB" id="9762335at2"/>
<feature type="signal peptide" evidence="4">
    <location>
        <begin position="1"/>
        <end position="24"/>
    </location>
</feature>
<name>A0A5C4XJQ2_9HYPH</name>
<dbReference type="Gene3D" id="3.40.190.10">
    <property type="entry name" value="Periplasmic binding protein-like II"/>
    <property type="match status" value="2"/>
</dbReference>
<keyword evidence="3" id="KW-0574">Periplasm</keyword>
<dbReference type="PANTHER" id="PTHR43649">
    <property type="entry name" value="ARABINOSE-BINDING PROTEIN-RELATED"/>
    <property type="match status" value="1"/>
</dbReference>
<organism evidence="5 6">
    <name type="scientific">Aliirhizobium smilacinae</name>
    <dbReference type="NCBI Taxonomy" id="1395944"/>
    <lineage>
        <taxon>Bacteria</taxon>
        <taxon>Pseudomonadati</taxon>
        <taxon>Pseudomonadota</taxon>
        <taxon>Alphaproteobacteria</taxon>
        <taxon>Hyphomicrobiales</taxon>
        <taxon>Rhizobiaceae</taxon>
        <taxon>Aliirhizobium</taxon>
    </lineage>
</organism>
<evidence type="ECO:0000313" key="5">
    <source>
        <dbReference type="EMBL" id="TNM63642.1"/>
    </source>
</evidence>
<dbReference type="EMBL" id="VDMN01000002">
    <property type="protein sequence ID" value="TNM63642.1"/>
    <property type="molecule type" value="Genomic_DNA"/>
</dbReference>
<dbReference type="InterPro" id="IPR050490">
    <property type="entry name" value="Bact_solute-bd_prot1"/>
</dbReference>
<keyword evidence="6" id="KW-1185">Reference proteome</keyword>
<dbReference type="Proteomes" id="UP000311605">
    <property type="component" value="Unassembled WGS sequence"/>
</dbReference>
<evidence type="ECO:0000256" key="2">
    <source>
        <dbReference type="ARBA" id="ARBA00008520"/>
    </source>
</evidence>
<feature type="chain" id="PRO_5022826368" evidence="4">
    <location>
        <begin position="25"/>
        <end position="431"/>
    </location>
</feature>
<dbReference type="Pfam" id="PF01547">
    <property type="entry name" value="SBP_bac_1"/>
    <property type="match status" value="1"/>
</dbReference>
<proteinExistence type="inferred from homology"/>
<comment type="subcellular location">
    <subcellularLocation>
        <location evidence="1">Periplasm</location>
    </subcellularLocation>
</comment>
<protein>
    <submittedName>
        <fullName evidence="5">Carbohydrate ABC transporter substrate-binding protein</fullName>
    </submittedName>
</protein>
<evidence type="ECO:0000256" key="1">
    <source>
        <dbReference type="ARBA" id="ARBA00004418"/>
    </source>
</evidence>
<dbReference type="InterPro" id="IPR006059">
    <property type="entry name" value="SBP"/>
</dbReference>
<sequence>MFKRKTLAALTFTALVSLTSAAFAEDTSIRFAWWGNEARAANTLKVIKLFEEKNPGITVKAEYSGYDGYQTRLSTQFAGGAEPDIMQMLLAWLPMFSKNGDGFADINKFSNLINLEEFPKTTLEQVTVGGKIQGVPIGSTGFLFLYNKEPWQKAKIAYPKTWDELFEAAKLMRERLGDEYYPLDPTTQGSFLISLSWAMQKYNVNFIDPDEPKVSMNEEQVTDWLRFFKRLENEHALVSIRARAAMGGASKPTSQMPDWVEGKWGGVYSQDSTLTSRADTLTGGLDQLEVGPYIMLPDAKTAGTMSRTGFVYSISKHSKQPEAAAKFINFLTTDPEAARIIGTARAIPASKTQWDVLTNENLIPAIQKIGTGQIMELDEKGLVPRFSLYFEHPLIYKLLFNTFEELSFDKTTPEEAAPKLIKEANRILSRL</sequence>
<gene>
    <name evidence="5" type="ORF">FHP24_12645</name>
</gene>
<evidence type="ECO:0000313" key="6">
    <source>
        <dbReference type="Proteomes" id="UP000311605"/>
    </source>
</evidence>
<evidence type="ECO:0000256" key="4">
    <source>
        <dbReference type="SAM" id="SignalP"/>
    </source>
</evidence>
<dbReference type="PANTHER" id="PTHR43649:SF11">
    <property type="entry name" value="ABC TRANSPORTER SUBSTRATE-BINDING PROTEIN YESO-RELATED"/>
    <property type="match status" value="1"/>
</dbReference>
<dbReference type="AlphaFoldDB" id="A0A5C4XJQ2"/>
<dbReference type="GO" id="GO:0042597">
    <property type="term" value="C:periplasmic space"/>
    <property type="evidence" value="ECO:0007669"/>
    <property type="project" value="UniProtKB-SubCell"/>
</dbReference>
<evidence type="ECO:0000256" key="3">
    <source>
        <dbReference type="ARBA" id="ARBA00022764"/>
    </source>
</evidence>
<keyword evidence="4" id="KW-0732">Signal</keyword>
<comment type="similarity">
    <text evidence="2">Belongs to the bacterial solute-binding protein 1 family.</text>
</comment>
<comment type="caution">
    <text evidence="5">The sequence shown here is derived from an EMBL/GenBank/DDBJ whole genome shotgun (WGS) entry which is preliminary data.</text>
</comment>
<reference evidence="5 6" key="1">
    <citation type="submission" date="2019-06" db="EMBL/GenBank/DDBJ databases">
        <title>The draft genome of Rhizobium smilacinae PTYR-5.</title>
        <authorList>
            <person name="Liu L."/>
            <person name="Li L."/>
            <person name="Zhang X."/>
        </authorList>
    </citation>
    <scope>NUCLEOTIDE SEQUENCE [LARGE SCALE GENOMIC DNA]</scope>
    <source>
        <strain evidence="5 6">PTYR-5</strain>
    </source>
</reference>
<dbReference type="RefSeq" id="WP_139676550.1">
    <property type="nucleotide sequence ID" value="NZ_VDMN01000002.1"/>
</dbReference>